<evidence type="ECO:0000313" key="7">
    <source>
        <dbReference type="Proteomes" id="UP001279642"/>
    </source>
</evidence>
<reference evidence="6 7" key="1">
    <citation type="journal article" date="2016" name="Antonie Van Leeuwenhoek">
        <title>Dongia soli sp. nov., isolated from soil from Dokdo, Korea.</title>
        <authorList>
            <person name="Kim D.U."/>
            <person name="Lee H."/>
            <person name="Kim H."/>
            <person name="Kim S.G."/>
            <person name="Ka J.O."/>
        </authorList>
    </citation>
    <scope>NUCLEOTIDE SEQUENCE [LARGE SCALE GENOMIC DNA]</scope>
    <source>
        <strain evidence="6 7">D78</strain>
    </source>
</reference>
<keyword evidence="2" id="KW-0201">Cytochrome c-type biogenesis</keyword>
<feature type="domain" description="Thioredoxin" evidence="5">
    <location>
        <begin position="38"/>
        <end position="186"/>
    </location>
</feature>
<dbReference type="NCBIfam" id="TIGR00385">
    <property type="entry name" value="dsbE"/>
    <property type="match status" value="1"/>
</dbReference>
<dbReference type="PROSITE" id="PS51352">
    <property type="entry name" value="THIOREDOXIN_2"/>
    <property type="match status" value="1"/>
</dbReference>
<keyword evidence="3" id="KW-1015">Disulfide bond</keyword>
<evidence type="ECO:0000256" key="4">
    <source>
        <dbReference type="ARBA" id="ARBA00023284"/>
    </source>
</evidence>
<dbReference type="PANTHER" id="PTHR42852:SF6">
    <property type="entry name" value="THIOL:DISULFIDE INTERCHANGE PROTEIN DSBE"/>
    <property type="match status" value="1"/>
</dbReference>
<accession>A0ABU5EHH7</accession>
<comment type="caution">
    <text evidence="6">The sequence shown here is derived from an EMBL/GenBank/DDBJ whole genome shotgun (WGS) entry which is preliminary data.</text>
</comment>
<proteinExistence type="predicted"/>
<dbReference type="RefSeq" id="WP_320510975.1">
    <property type="nucleotide sequence ID" value="NZ_JAXCLW010000018.1"/>
</dbReference>
<dbReference type="PANTHER" id="PTHR42852">
    <property type="entry name" value="THIOL:DISULFIDE INTERCHANGE PROTEIN DSBE"/>
    <property type="match status" value="1"/>
</dbReference>
<evidence type="ECO:0000259" key="5">
    <source>
        <dbReference type="PROSITE" id="PS51352"/>
    </source>
</evidence>
<sequence length="186" mass="19987">MSMRRLLFTLPLFALAALAVVFALGLSPNRDPHAIDSPLVGKPVAGFVAPALVNGESGVAAGDLRTDAYRGQVVAINFFASWCLPCRAEHPLLKKLAIKAGLPVLGLAWKDKKKASQDFLDELGNPYFQVGSDENGRIGITSFGITGVPETFILDKEGIIRARIPGPLSDDLIETQLLPLIKDLQK</sequence>
<dbReference type="Gene3D" id="3.40.30.10">
    <property type="entry name" value="Glutaredoxin"/>
    <property type="match status" value="1"/>
</dbReference>
<protein>
    <submittedName>
        <fullName evidence="6">DsbE family thiol:disulfide interchange protein</fullName>
    </submittedName>
</protein>
<evidence type="ECO:0000256" key="3">
    <source>
        <dbReference type="ARBA" id="ARBA00023157"/>
    </source>
</evidence>
<dbReference type="InterPro" id="IPR004799">
    <property type="entry name" value="Periplasmic_diS_OxRdtase_DsbE"/>
</dbReference>
<dbReference type="EMBL" id="JAXCLW010000018">
    <property type="protein sequence ID" value="MDY0885899.1"/>
    <property type="molecule type" value="Genomic_DNA"/>
</dbReference>
<keyword evidence="4" id="KW-0676">Redox-active center</keyword>
<organism evidence="6 7">
    <name type="scientific">Dongia soli</name>
    <dbReference type="NCBI Taxonomy" id="600628"/>
    <lineage>
        <taxon>Bacteria</taxon>
        <taxon>Pseudomonadati</taxon>
        <taxon>Pseudomonadota</taxon>
        <taxon>Alphaproteobacteria</taxon>
        <taxon>Rhodospirillales</taxon>
        <taxon>Dongiaceae</taxon>
        <taxon>Dongia</taxon>
    </lineage>
</organism>
<comment type="subcellular location">
    <subcellularLocation>
        <location evidence="1">Cell envelope</location>
    </subcellularLocation>
</comment>
<dbReference type="InterPro" id="IPR036249">
    <property type="entry name" value="Thioredoxin-like_sf"/>
</dbReference>
<evidence type="ECO:0000256" key="2">
    <source>
        <dbReference type="ARBA" id="ARBA00022748"/>
    </source>
</evidence>
<dbReference type="SUPFAM" id="SSF52833">
    <property type="entry name" value="Thioredoxin-like"/>
    <property type="match status" value="1"/>
</dbReference>
<evidence type="ECO:0000256" key="1">
    <source>
        <dbReference type="ARBA" id="ARBA00004196"/>
    </source>
</evidence>
<dbReference type="Pfam" id="PF00578">
    <property type="entry name" value="AhpC-TSA"/>
    <property type="match status" value="1"/>
</dbReference>
<name>A0ABU5EHH7_9PROT</name>
<keyword evidence="7" id="KW-1185">Reference proteome</keyword>
<dbReference type="Proteomes" id="UP001279642">
    <property type="component" value="Unassembled WGS sequence"/>
</dbReference>
<evidence type="ECO:0000313" key="6">
    <source>
        <dbReference type="EMBL" id="MDY0885899.1"/>
    </source>
</evidence>
<dbReference type="InterPro" id="IPR000866">
    <property type="entry name" value="AhpC/TSA"/>
</dbReference>
<gene>
    <name evidence="6" type="ORF">SMD27_23890</name>
</gene>
<dbReference type="InterPro" id="IPR050553">
    <property type="entry name" value="Thioredoxin_ResA/DsbE_sf"/>
</dbReference>
<dbReference type="InterPro" id="IPR013766">
    <property type="entry name" value="Thioredoxin_domain"/>
</dbReference>